<feature type="repeat" description="WD" evidence="3">
    <location>
        <begin position="373"/>
        <end position="414"/>
    </location>
</feature>
<dbReference type="SMART" id="SM00320">
    <property type="entry name" value="WD40"/>
    <property type="match status" value="10"/>
</dbReference>
<feature type="repeat" description="WD" evidence="3">
    <location>
        <begin position="331"/>
        <end position="362"/>
    </location>
</feature>
<dbReference type="InterPro" id="IPR019775">
    <property type="entry name" value="WD40_repeat_CS"/>
</dbReference>
<keyword evidence="1 3" id="KW-0853">WD repeat</keyword>
<dbReference type="Pfam" id="PF00400">
    <property type="entry name" value="WD40"/>
    <property type="match status" value="7"/>
</dbReference>
<reference evidence="4 5" key="1">
    <citation type="journal article" date="2024" name="Nat. Commun.">
        <title>Phylogenomics reveals the evolutionary origins of lichenization in chlorophyte algae.</title>
        <authorList>
            <person name="Puginier C."/>
            <person name="Libourel C."/>
            <person name="Otte J."/>
            <person name="Skaloud P."/>
            <person name="Haon M."/>
            <person name="Grisel S."/>
            <person name="Petersen M."/>
            <person name="Berrin J.G."/>
            <person name="Delaux P.M."/>
            <person name="Dal Grande F."/>
            <person name="Keller J."/>
        </authorList>
    </citation>
    <scope>NUCLEOTIDE SEQUENCE [LARGE SCALE GENOMIC DNA]</scope>
    <source>
        <strain evidence="4 5">SAG 2036</strain>
    </source>
</reference>
<dbReference type="Gene3D" id="2.130.10.10">
    <property type="entry name" value="YVTN repeat-like/Quinoprotein amine dehydrogenase"/>
    <property type="match status" value="3"/>
</dbReference>
<feature type="repeat" description="WD" evidence="3">
    <location>
        <begin position="501"/>
        <end position="542"/>
    </location>
</feature>
<evidence type="ECO:0000313" key="5">
    <source>
        <dbReference type="Proteomes" id="UP001465755"/>
    </source>
</evidence>
<protein>
    <recommendedName>
        <fullName evidence="6">Small-subunit processome Utp12 domain-containing protein</fullName>
    </recommendedName>
</protein>
<name>A0AAW1PQD8_9CHLO</name>
<dbReference type="SUPFAM" id="SSF50978">
    <property type="entry name" value="WD40 repeat-like"/>
    <property type="match status" value="1"/>
</dbReference>
<evidence type="ECO:0000256" key="1">
    <source>
        <dbReference type="ARBA" id="ARBA00022574"/>
    </source>
</evidence>
<dbReference type="PANTHER" id="PTHR19858">
    <property type="entry name" value="WD40 REPEAT PROTEIN"/>
    <property type="match status" value="1"/>
</dbReference>
<proteinExistence type="predicted"/>
<comment type="caution">
    <text evidence="4">The sequence shown here is derived from an EMBL/GenBank/DDBJ whole genome shotgun (WGS) entry which is preliminary data.</text>
</comment>
<sequence length="982" mass="106460">MNYKFSNLLGAPYRGGNLVFHDADLLSAVGNRIAMVDLVGSTSATLPMESLKQLRTLALSPDGIQLLAIDEEGKSLIINKQRRVLLHHFSFKGPVAAASFSPNGKFIAAAVGRILQIWHAPSFAKSMNPMRLHRTYGGCHGDITCLNWSADSSWVAVASKDLCARVYSLQSIDGYKPPTLAGHRDVPVAVAFAGQAMHRAATAIGQAPPALITVSRDGALFYWEMLPEQSRTYAGGEWRLGERHFFNQRGASLTSAALHQGTCLLVTGFSNGLFQLHQLPDFNNLHTLSVSHEAINAVSWNARGDWLALGCASLGQLLVWEWRSQTYVLRQQGHFFDASALAFSSDGSLLATGADDNKVKMWAPATGMCYVTFSAHTAPVTAVAFLPNSGAVVSASLDGTVRAWDLLRYRNFRTLTTPSPVQFASLAVDPAGEVVCAGALDTFQIYVWAVKTGRLLDVLSGHEAPVAALAFSPVHSVLASASWDHTIHTWDVFSGKGGIEILQHDHDVLALAFRPDGKLLASATLNGQIYLWNPQEAELQGTIDGRRDIAGGRLSTSKRTAANAPSGTCFTSLAFCADGSWLLAGGASKYVCMYDVADRLLLRRIQISHNRSLDSILDVLNSRDITDAGPVGLIDDQDSDDDVLLPVTAAGRAAAEHDLPGTGARRKRPVIRCRAVALSPTGAAWAAATTEGILMHSLDPGLVFDPSDLAEDVTPAAVLTALKDRAHLKALCLALRLRQPDLISRAVLSTPMGEVQTVAAGVPSTALADMLTSLADLLTKEKLEPQIVAKATNVRNFKTGEFIEVLWQLEEDGVSKAKWWKAKVLGPSPRADPASAAAPYVIRYEQYQDIAEEEAEVIVLAPDQLRHADKEDVMKWRQAGDTSVPTESEWEEGRDDTVTLHELNEDGEELERDIGASIEDAVLQHLQENLPMDGQQRVMAGFRNFADFIKQHLRQKQADKGSEHVVTSDDVAEMLNAFRQNN</sequence>
<dbReference type="EMBL" id="JALJOQ010000015">
    <property type="protein sequence ID" value="KAK9810682.1"/>
    <property type="molecule type" value="Genomic_DNA"/>
</dbReference>
<evidence type="ECO:0000256" key="3">
    <source>
        <dbReference type="PROSITE-ProRule" id="PRU00221"/>
    </source>
</evidence>
<keyword evidence="5" id="KW-1185">Reference proteome</keyword>
<accession>A0AAW1PQD8</accession>
<dbReference type="GO" id="GO:0000028">
    <property type="term" value="P:ribosomal small subunit assembly"/>
    <property type="evidence" value="ECO:0007669"/>
    <property type="project" value="TreeGrafter"/>
</dbReference>
<organism evidence="4 5">
    <name type="scientific">Symbiochloris irregularis</name>
    <dbReference type="NCBI Taxonomy" id="706552"/>
    <lineage>
        <taxon>Eukaryota</taxon>
        <taxon>Viridiplantae</taxon>
        <taxon>Chlorophyta</taxon>
        <taxon>core chlorophytes</taxon>
        <taxon>Trebouxiophyceae</taxon>
        <taxon>Trebouxiales</taxon>
        <taxon>Trebouxiaceae</taxon>
        <taxon>Symbiochloris</taxon>
    </lineage>
</organism>
<dbReference type="CDD" id="cd00200">
    <property type="entry name" value="WD40"/>
    <property type="match status" value="1"/>
</dbReference>
<dbReference type="GO" id="GO:0000462">
    <property type="term" value="P:maturation of SSU-rRNA from tricistronic rRNA transcript (SSU-rRNA, 5.8S rRNA, LSU-rRNA)"/>
    <property type="evidence" value="ECO:0007669"/>
    <property type="project" value="TreeGrafter"/>
</dbReference>
<dbReference type="PROSITE" id="PS50082">
    <property type="entry name" value="WD_REPEATS_2"/>
    <property type="match status" value="4"/>
</dbReference>
<dbReference type="InterPro" id="IPR036322">
    <property type="entry name" value="WD40_repeat_dom_sf"/>
</dbReference>
<dbReference type="PROSITE" id="PS00678">
    <property type="entry name" value="WD_REPEATS_1"/>
    <property type="match status" value="2"/>
</dbReference>
<dbReference type="InterPro" id="IPR027145">
    <property type="entry name" value="PWP2"/>
</dbReference>
<dbReference type="AlphaFoldDB" id="A0AAW1PQD8"/>
<evidence type="ECO:0000256" key="2">
    <source>
        <dbReference type="ARBA" id="ARBA00022737"/>
    </source>
</evidence>
<keyword evidence="2" id="KW-0677">Repeat</keyword>
<dbReference type="InterPro" id="IPR001680">
    <property type="entry name" value="WD40_rpt"/>
</dbReference>
<dbReference type="SUPFAM" id="SSF82171">
    <property type="entry name" value="DPP6 N-terminal domain-like"/>
    <property type="match status" value="1"/>
</dbReference>
<dbReference type="SUPFAM" id="SSF50998">
    <property type="entry name" value="Quinoprotein alcohol dehydrogenase-like"/>
    <property type="match status" value="1"/>
</dbReference>
<dbReference type="PANTHER" id="PTHR19858:SF0">
    <property type="entry name" value="PERIODIC TRYPTOPHAN PROTEIN 2 HOMOLOG"/>
    <property type="match status" value="1"/>
</dbReference>
<dbReference type="InterPro" id="IPR015943">
    <property type="entry name" value="WD40/YVTN_repeat-like_dom_sf"/>
</dbReference>
<gene>
    <name evidence="4" type="ORF">WJX73_010596</name>
</gene>
<dbReference type="Proteomes" id="UP001465755">
    <property type="component" value="Unassembled WGS sequence"/>
</dbReference>
<dbReference type="InterPro" id="IPR011047">
    <property type="entry name" value="Quinoprotein_ADH-like_sf"/>
</dbReference>
<evidence type="ECO:0000313" key="4">
    <source>
        <dbReference type="EMBL" id="KAK9810682.1"/>
    </source>
</evidence>
<evidence type="ECO:0008006" key="6">
    <source>
        <dbReference type="Google" id="ProtNLM"/>
    </source>
</evidence>
<dbReference type="GO" id="GO:0032040">
    <property type="term" value="C:small-subunit processome"/>
    <property type="evidence" value="ECO:0007669"/>
    <property type="project" value="TreeGrafter"/>
</dbReference>
<dbReference type="GO" id="GO:0034388">
    <property type="term" value="C:Pwp2p-containing subcomplex of 90S preribosome"/>
    <property type="evidence" value="ECO:0007669"/>
    <property type="project" value="TreeGrafter"/>
</dbReference>
<feature type="repeat" description="WD" evidence="3">
    <location>
        <begin position="459"/>
        <end position="492"/>
    </location>
</feature>
<dbReference type="PROSITE" id="PS50294">
    <property type="entry name" value="WD_REPEATS_REGION"/>
    <property type="match status" value="4"/>
</dbReference>